<name>A0ABR2HJI1_9PEZI</name>
<proteinExistence type="predicted"/>
<organism evidence="2 3">
    <name type="scientific">Apiospora arundinis</name>
    <dbReference type="NCBI Taxonomy" id="335852"/>
    <lineage>
        <taxon>Eukaryota</taxon>
        <taxon>Fungi</taxon>
        <taxon>Dikarya</taxon>
        <taxon>Ascomycota</taxon>
        <taxon>Pezizomycotina</taxon>
        <taxon>Sordariomycetes</taxon>
        <taxon>Xylariomycetidae</taxon>
        <taxon>Amphisphaeriales</taxon>
        <taxon>Apiosporaceae</taxon>
        <taxon>Apiospora</taxon>
    </lineage>
</organism>
<accession>A0ABR2HJI1</accession>
<evidence type="ECO:0000313" key="2">
    <source>
        <dbReference type="EMBL" id="KAK8848367.1"/>
    </source>
</evidence>
<comment type="caution">
    <text evidence="2">The sequence shown here is derived from an EMBL/GenBank/DDBJ whole genome shotgun (WGS) entry which is preliminary data.</text>
</comment>
<feature type="compositionally biased region" description="Basic residues" evidence="1">
    <location>
        <begin position="760"/>
        <end position="770"/>
    </location>
</feature>
<feature type="region of interest" description="Disordered" evidence="1">
    <location>
        <begin position="211"/>
        <end position="230"/>
    </location>
</feature>
<reference evidence="2 3" key="1">
    <citation type="journal article" date="2024" name="IMA Fungus">
        <title>Apiospora arundinis, a panoply of carbohydrate-active enzymes and secondary metabolites.</title>
        <authorList>
            <person name="Sorensen T."/>
            <person name="Petersen C."/>
            <person name="Muurmann A.T."/>
            <person name="Christiansen J.V."/>
            <person name="Brundto M.L."/>
            <person name="Overgaard C.K."/>
            <person name="Boysen A.T."/>
            <person name="Wollenberg R.D."/>
            <person name="Larsen T.O."/>
            <person name="Sorensen J.L."/>
            <person name="Nielsen K.L."/>
            <person name="Sondergaard T.E."/>
        </authorList>
    </citation>
    <scope>NUCLEOTIDE SEQUENCE [LARGE SCALE GENOMIC DNA]</scope>
    <source>
        <strain evidence="2 3">AAU 773</strain>
    </source>
</reference>
<feature type="compositionally biased region" description="Basic and acidic residues" evidence="1">
    <location>
        <begin position="650"/>
        <end position="667"/>
    </location>
</feature>
<feature type="compositionally biased region" description="Basic and acidic residues" evidence="1">
    <location>
        <begin position="846"/>
        <end position="855"/>
    </location>
</feature>
<feature type="compositionally biased region" description="Low complexity" evidence="1">
    <location>
        <begin position="990"/>
        <end position="1000"/>
    </location>
</feature>
<feature type="compositionally biased region" description="Basic residues" evidence="1">
    <location>
        <begin position="858"/>
        <end position="875"/>
    </location>
</feature>
<feature type="compositionally biased region" description="Basic and acidic residues" evidence="1">
    <location>
        <begin position="720"/>
        <end position="729"/>
    </location>
</feature>
<feature type="compositionally biased region" description="Basic residues" evidence="1">
    <location>
        <begin position="445"/>
        <end position="468"/>
    </location>
</feature>
<feature type="compositionally biased region" description="Basic and acidic residues" evidence="1">
    <location>
        <begin position="690"/>
        <end position="701"/>
    </location>
</feature>
<feature type="compositionally biased region" description="Pro residues" evidence="1">
    <location>
        <begin position="474"/>
        <end position="483"/>
    </location>
</feature>
<gene>
    <name evidence="2" type="ORF">PGQ11_014847</name>
</gene>
<feature type="compositionally biased region" description="Basic residues" evidence="1">
    <location>
        <begin position="915"/>
        <end position="925"/>
    </location>
</feature>
<protein>
    <submittedName>
        <fullName evidence="2">Uncharacterized protein</fullName>
    </submittedName>
</protein>
<feature type="region of interest" description="Disordered" evidence="1">
    <location>
        <begin position="412"/>
        <end position="1069"/>
    </location>
</feature>
<feature type="region of interest" description="Disordered" evidence="1">
    <location>
        <begin position="236"/>
        <end position="270"/>
    </location>
</feature>
<evidence type="ECO:0000256" key="1">
    <source>
        <dbReference type="SAM" id="MobiDB-lite"/>
    </source>
</evidence>
<feature type="compositionally biased region" description="Polar residues" evidence="1">
    <location>
        <begin position="511"/>
        <end position="521"/>
    </location>
</feature>
<evidence type="ECO:0000313" key="3">
    <source>
        <dbReference type="Proteomes" id="UP001390339"/>
    </source>
</evidence>
<feature type="compositionally biased region" description="Acidic residues" evidence="1">
    <location>
        <begin position="370"/>
        <end position="381"/>
    </location>
</feature>
<feature type="compositionally biased region" description="Basic and acidic residues" evidence="1">
    <location>
        <begin position="897"/>
        <end position="914"/>
    </location>
</feature>
<keyword evidence="3" id="KW-1185">Reference proteome</keyword>
<feature type="compositionally biased region" description="Basic and acidic residues" evidence="1">
    <location>
        <begin position="789"/>
        <end position="803"/>
    </location>
</feature>
<feature type="region of interest" description="Disordered" evidence="1">
    <location>
        <begin position="303"/>
        <end position="381"/>
    </location>
</feature>
<feature type="compositionally biased region" description="Basic and acidic residues" evidence="1">
    <location>
        <begin position="633"/>
        <end position="642"/>
    </location>
</feature>
<feature type="compositionally biased region" description="Low complexity" evidence="1">
    <location>
        <begin position="1010"/>
        <end position="1025"/>
    </location>
</feature>
<dbReference type="Proteomes" id="UP001390339">
    <property type="component" value="Unassembled WGS sequence"/>
</dbReference>
<dbReference type="EMBL" id="JAPCWZ010000010">
    <property type="protein sequence ID" value="KAK8848367.1"/>
    <property type="molecule type" value="Genomic_DNA"/>
</dbReference>
<sequence length="1099" mass="121466">MPRNRHVIKARRSATDERTEQREAENIKFLRLVWEHRNKWLESPEDAKTFWAFIAKEFKDGQGGQILKEPPQARKKMYRLCIGRRQKTRRNGTLATRTPERTVLEEAKDAVVSVWAAVELLSSMTITNSRLAECLTPAAIRLLVSQMATATAAANTGNGGDDVVRDETHEQEAARLIFAPQIFDATEQFVSRVKTAPFGTQLEDLFAEALEEDDRNDLNDSDDDADDDTEDLNVIPSIEEEEGDSAASSDSEKPIPASGESRKSVPPTLNKEEYIRWESADLEDPSYVVDLEPPQQEKYDFWEGQYASTLPPSTRHGFEKIAPSAKRRASSSGSRANKRQANMDQTLPPTPPRSSNPACSSSSAFIEQGPEVDEEEIEAEVDESSLLLACRGRESPRNSPWPVVDNIRNMDFSEFLHEPDAGPPLSGQSTSAPSQPPPSCERSLRKSSQRARTARARSRSHRSRRRSSTKFPSPSIPSSPRRPSPSLSVVLLCEQQASPSPPPGPCRESLRASTRASTCATPVTPARSESGLFVRQRTTISTPEPPRACASIERGKREETSTPNLRIAKRECRGRRKSATRATSRTAARRRESVGATAAQSSEDARAGALASEDAVRSHEHAPGAPAGSNERPGLRKKENKEKKKKKRRGGEEEVMEKNEGGREKNRNNNTEENVAGKGAASEPAISSTRSEKNQFERLMEQEEPQSCKGRPGYAPKTFQEVKRQEVTRRFPIPVACGAKPASQEAFPRKKEALPDLPQRRNRPVLKHYRITPTPEPEPPKQKRPVHIYFDEHGREAETEHGQEGMARMAASSATKVAIVRPADPDVPSSAQPPPSLQQTVEEEESVHSHDDDSRISLTKKKRNRCSRARSRKRQQSMASRRDSAMPLSGGAAPDFSPEKKQQQQQQERPEKPSPAKRQKRRHGTAGRLDPVMPSAPGAPGVRPEPTTDDPFLPSREQRKGPGSFAEPPPPPPFVSAPNCEPSRRDRRQGGAVSSQASGGLTMGPPPSQPSSSAPSFTTAPSLSSSREEAHAGSNPYERVSKSVPPPLSARDKDRMLQKRGCQPEQQAMAGLKTAPEYLVLQVLKRLGDVEDHLQLRRK</sequence>